<evidence type="ECO:0000256" key="1">
    <source>
        <dbReference type="SAM" id="SignalP"/>
    </source>
</evidence>
<organism evidence="2 3">
    <name type="scientific">Exophiala sideris</name>
    <dbReference type="NCBI Taxonomy" id="1016849"/>
    <lineage>
        <taxon>Eukaryota</taxon>
        <taxon>Fungi</taxon>
        <taxon>Dikarya</taxon>
        <taxon>Ascomycota</taxon>
        <taxon>Pezizomycotina</taxon>
        <taxon>Eurotiomycetes</taxon>
        <taxon>Chaetothyriomycetidae</taxon>
        <taxon>Chaetothyriales</taxon>
        <taxon>Herpotrichiellaceae</taxon>
        <taxon>Exophiala</taxon>
    </lineage>
</organism>
<proteinExistence type="predicted"/>
<evidence type="ECO:0008006" key="4">
    <source>
        <dbReference type="Google" id="ProtNLM"/>
    </source>
</evidence>
<dbReference type="OrthoDB" id="2522565at2759"/>
<feature type="chain" id="PRO_5002252063" description="EH domain-containing protein" evidence="1">
    <location>
        <begin position="25"/>
        <end position="483"/>
    </location>
</feature>
<gene>
    <name evidence="2" type="ORF">PV11_05036</name>
</gene>
<reference evidence="2 3" key="1">
    <citation type="submission" date="2015-01" db="EMBL/GenBank/DDBJ databases">
        <title>The Genome Sequence of Exophiala sideris CBS121828.</title>
        <authorList>
            <consortium name="The Broad Institute Genomics Platform"/>
            <person name="Cuomo C."/>
            <person name="de Hoog S."/>
            <person name="Gorbushina A."/>
            <person name="Stielow B."/>
            <person name="Teixiera M."/>
            <person name="Abouelleil A."/>
            <person name="Chapman S.B."/>
            <person name="Priest M."/>
            <person name="Young S.K."/>
            <person name="Wortman J."/>
            <person name="Nusbaum C."/>
            <person name="Birren B."/>
        </authorList>
    </citation>
    <scope>NUCLEOTIDE SEQUENCE [LARGE SCALE GENOMIC DNA]</scope>
    <source>
        <strain evidence="2 3">CBS 121828</strain>
    </source>
</reference>
<accession>A0A0D1YP49</accession>
<dbReference type="Proteomes" id="UP000053599">
    <property type="component" value="Unassembled WGS sequence"/>
</dbReference>
<name>A0A0D1YP49_9EURO</name>
<dbReference type="EMBL" id="KN846952">
    <property type="protein sequence ID" value="KIV82974.1"/>
    <property type="molecule type" value="Genomic_DNA"/>
</dbReference>
<evidence type="ECO:0000313" key="2">
    <source>
        <dbReference type="EMBL" id="KIV82974.1"/>
    </source>
</evidence>
<evidence type="ECO:0000313" key="3">
    <source>
        <dbReference type="Proteomes" id="UP000053599"/>
    </source>
</evidence>
<protein>
    <recommendedName>
        <fullName evidence="4">EH domain-containing protein</fullName>
    </recommendedName>
</protein>
<dbReference type="AlphaFoldDB" id="A0A0D1YP49"/>
<keyword evidence="1" id="KW-0732">Signal</keyword>
<feature type="signal peptide" evidence="1">
    <location>
        <begin position="1"/>
        <end position="24"/>
    </location>
</feature>
<dbReference type="HOGENOM" id="CLU_024135_1_0_1"/>
<sequence>MLVRAFPKLLIVVCPLLFLGYFLSGHGHSQTSVEDAVPRLSRWLQQSHGSYSGDSEQVSLLADSRDIIHLPIPPPPIVDVDDDGRAVVDRSLYRELHSASSLNGDFIRIHFGGIPAYNPNIIPHPTKHDLWIIVAQEEQTHEPHHDVITELTCDAGFLNGVLTCAEKPVPVPLKIHEPHCKGDLAYFNFALGARDARVVYGPDAPYILYGSHSEQTCLGVWVQDLRVLLEDYVVESAIANLFREPAELQRPPPHKSLEKNFFLFWDFDHKLYVHHDISPRRVFAQVEMDGSVGPDLAPAAASTDDVCMARYMPAVDRDHESIHQASNSLSITLCKRADPGCKPNSENTFIMHIFHFKSFYDWHGVYEPYVVLFNQQAPFALHAISKKPFWIHGRDVLSQQTGAILWENKETPARHSEMFYITSMSWKTHGQRYHGYIDDELFINFGIEDSRPAVMDIIAGDLLQDLGMCGELLDKTTKAEVKS</sequence>